<feature type="region of interest" description="Disordered" evidence="6">
    <location>
        <begin position="352"/>
        <end position="371"/>
    </location>
</feature>
<dbReference type="GO" id="GO:0016020">
    <property type="term" value="C:membrane"/>
    <property type="evidence" value="ECO:0007669"/>
    <property type="project" value="UniProtKB-SubCell"/>
</dbReference>
<evidence type="ECO:0000256" key="2">
    <source>
        <dbReference type="ARBA" id="ARBA00010265"/>
    </source>
</evidence>
<evidence type="ECO:0000256" key="5">
    <source>
        <dbReference type="ARBA" id="ARBA00023136"/>
    </source>
</evidence>
<dbReference type="CDD" id="cd16429">
    <property type="entry name" value="VirB10"/>
    <property type="match status" value="1"/>
</dbReference>
<dbReference type="RefSeq" id="WP_064308187.1">
    <property type="nucleotide sequence ID" value="NZ_LWCR01000022.1"/>
</dbReference>
<dbReference type="Gene3D" id="2.40.128.260">
    <property type="entry name" value="Type IV secretion system, VirB10/TraB/TrbI"/>
    <property type="match status" value="1"/>
</dbReference>
<evidence type="ECO:0000256" key="6">
    <source>
        <dbReference type="SAM" id="MobiDB-lite"/>
    </source>
</evidence>
<dbReference type="Pfam" id="PF03743">
    <property type="entry name" value="TrbI"/>
    <property type="match status" value="1"/>
</dbReference>
<evidence type="ECO:0000256" key="3">
    <source>
        <dbReference type="ARBA" id="ARBA00022692"/>
    </source>
</evidence>
<reference evidence="8 9" key="1">
    <citation type="submission" date="2016-04" db="EMBL/GenBank/DDBJ databases">
        <title>Draft Genome Sequences of Staphylococcus capitis Strain H36, S. capitis Strain H65, S. cohnii Strain H62, S. hominis Strain H69, Mycobacterium iranicum Strain H39, Plantibacter sp. Strain H53, Pseudomonas oryzihabitans Strain H72, and Microbacterium sp. Strain H83, isolated from residential settings.</title>
        <authorList>
            <person name="Lymperopoulou D."/>
            <person name="Adams R.I."/>
            <person name="Lindow S."/>
            <person name="Coil D.A."/>
            <person name="Jospin G."/>
            <person name="Eisen J.A."/>
        </authorList>
    </citation>
    <scope>NUCLEOTIDE SEQUENCE [LARGE SCALE GENOMIC DNA]</scope>
    <source>
        <strain evidence="8 9">H72</strain>
    </source>
</reference>
<dbReference type="InterPro" id="IPR005498">
    <property type="entry name" value="T4SS_VirB10/TraB/TrbI"/>
</dbReference>
<organism evidence="8 9">
    <name type="scientific">Pseudomonas oryzihabitans</name>
    <dbReference type="NCBI Taxonomy" id="47885"/>
    <lineage>
        <taxon>Bacteria</taxon>
        <taxon>Pseudomonadati</taxon>
        <taxon>Pseudomonadota</taxon>
        <taxon>Gammaproteobacteria</taxon>
        <taxon>Pseudomonadales</taxon>
        <taxon>Pseudomonadaceae</taxon>
        <taxon>Pseudomonas</taxon>
    </lineage>
</organism>
<protein>
    <submittedName>
        <fullName evidence="8">Mating pair formation protein</fullName>
    </submittedName>
</protein>
<dbReference type="AlphaFoldDB" id="A0A178LDB7"/>
<evidence type="ECO:0000256" key="4">
    <source>
        <dbReference type="ARBA" id="ARBA00022989"/>
    </source>
</evidence>
<evidence type="ECO:0000256" key="7">
    <source>
        <dbReference type="SAM" id="Phobius"/>
    </source>
</evidence>
<feature type="region of interest" description="Disordered" evidence="6">
    <location>
        <begin position="1"/>
        <end position="49"/>
    </location>
</feature>
<accession>A0A178LDB7</accession>
<feature type="compositionally biased region" description="Polar residues" evidence="6">
    <location>
        <begin position="120"/>
        <end position="133"/>
    </location>
</feature>
<gene>
    <name evidence="8" type="ORF">A4V15_20515</name>
</gene>
<evidence type="ECO:0000313" key="8">
    <source>
        <dbReference type="EMBL" id="OAN28435.1"/>
    </source>
</evidence>
<feature type="compositionally biased region" description="Polar residues" evidence="6">
    <location>
        <begin position="34"/>
        <end position="48"/>
    </location>
</feature>
<keyword evidence="5 7" id="KW-0472">Membrane</keyword>
<feature type="compositionally biased region" description="Gly residues" evidence="6">
    <location>
        <begin position="174"/>
        <end position="194"/>
    </location>
</feature>
<feature type="region of interest" description="Disordered" evidence="6">
    <location>
        <begin position="169"/>
        <end position="201"/>
    </location>
</feature>
<comment type="subcellular location">
    <subcellularLocation>
        <location evidence="1">Membrane</location>
        <topology evidence="1">Single-pass membrane protein</topology>
    </subcellularLocation>
</comment>
<sequence>MADEKNPNPNPGQNPSQAQQPEKTREEEIREWNESNSMLKSSPGNSKRSGIGIAIAAVVALGFTYWIKNGGSEGESKNSLGSDEIVASERRTVADPPPKREAAKVQPVSNQGVSDAPSDTPRSTVDRQQQSGMSEEERRRQQLEFQAEVERQKMLAARQRSAIFATAKEEGFAEQGGGKEGQQGSGSLMGGDGGNRAPQNANDAFAASTYGESVPITEARALENLQFKVLQGTVIEATLEPRAQSQLPGQICASIAQDVYAAEGRRVMIPWGSKVCGSYNASLMPGQERLFTVWNMLRTPRLPGRVPMEIAINSAGTDQLGSAGQGGVVNNHWAQIFGVAAAVSIIGAGASNSGVSSGDEENSASRYRSEVQEAAANSSQTILSRYANIQPTITVPHGSRVVIYLQRDLDFTKQFAKQAEQAENGGVTFIN</sequence>
<keyword evidence="4 7" id="KW-1133">Transmembrane helix</keyword>
<dbReference type="InterPro" id="IPR042217">
    <property type="entry name" value="T4SS_VirB10/TrbI"/>
</dbReference>
<dbReference type="OrthoDB" id="9766860at2"/>
<evidence type="ECO:0000313" key="9">
    <source>
        <dbReference type="Proteomes" id="UP000078356"/>
    </source>
</evidence>
<evidence type="ECO:0000256" key="1">
    <source>
        <dbReference type="ARBA" id="ARBA00004167"/>
    </source>
</evidence>
<feature type="region of interest" description="Disordered" evidence="6">
    <location>
        <begin position="68"/>
        <end position="142"/>
    </location>
</feature>
<name>A0A178LDB7_9PSED</name>
<comment type="caution">
    <text evidence="8">The sequence shown here is derived from an EMBL/GenBank/DDBJ whole genome shotgun (WGS) entry which is preliminary data.</text>
</comment>
<feature type="compositionally biased region" description="Basic and acidic residues" evidence="6">
    <location>
        <begin position="22"/>
        <end position="33"/>
    </location>
</feature>
<dbReference type="Proteomes" id="UP000078356">
    <property type="component" value="Unassembled WGS sequence"/>
</dbReference>
<keyword evidence="3 7" id="KW-0812">Transmembrane</keyword>
<feature type="transmembrane region" description="Helical" evidence="7">
    <location>
        <begin position="49"/>
        <end position="67"/>
    </location>
</feature>
<dbReference type="EMBL" id="LWCR01000022">
    <property type="protein sequence ID" value="OAN28435.1"/>
    <property type="molecule type" value="Genomic_DNA"/>
</dbReference>
<comment type="similarity">
    <text evidence="2">Belongs to the TrbI/VirB10 family.</text>
</comment>
<proteinExistence type="inferred from homology"/>
<feature type="compositionally biased region" description="Basic and acidic residues" evidence="6">
    <location>
        <begin position="87"/>
        <end position="103"/>
    </location>
</feature>
<feature type="compositionally biased region" description="Low complexity" evidence="6">
    <location>
        <begin position="11"/>
        <end position="21"/>
    </location>
</feature>